<keyword evidence="1" id="KW-0472">Membrane</keyword>
<keyword evidence="3" id="KW-1185">Reference proteome</keyword>
<feature type="transmembrane region" description="Helical" evidence="1">
    <location>
        <begin position="129"/>
        <end position="152"/>
    </location>
</feature>
<dbReference type="EMBL" id="JAXGFP010000002">
    <property type="protein sequence ID" value="MEG3183124.1"/>
    <property type="molecule type" value="Genomic_DNA"/>
</dbReference>
<dbReference type="Proteomes" id="UP001355056">
    <property type="component" value="Unassembled WGS sequence"/>
</dbReference>
<accession>A0ABU7YW34</accession>
<comment type="caution">
    <text evidence="2">The sequence shown here is derived from an EMBL/GenBank/DDBJ whole genome shotgun (WGS) entry which is preliminary data.</text>
</comment>
<feature type="transmembrane region" description="Helical" evidence="1">
    <location>
        <begin position="49"/>
        <end position="68"/>
    </location>
</feature>
<name>A0ABU7YW34_9GAMM</name>
<reference evidence="2 3" key="1">
    <citation type="journal article" date="2016" name="Int. J. Syst. Evol. Microbiol.">
        <title>Lysobacter erysipheiresistens sp. nov., an antagonist of powdery mildew, isolated from tobacco-cultivated soil.</title>
        <authorList>
            <person name="Xie B."/>
            <person name="Li T."/>
            <person name="Lin X."/>
            <person name="Wang C.J."/>
            <person name="Chen Y.J."/>
            <person name="Liu W.J."/>
            <person name="Zhao Z.W."/>
        </authorList>
    </citation>
    <scope>NUCLEOTIDE SEQUENCE [LARGE SCALE GENOMIC DNA]</scope>
    <source>
        <strain evidence="2 3">RS-LYSO-3</strain>
    </source>
</reference>
<evidence type="ECO:0000256" key="1">
    <source>
        <dbReference type="SAM" id="Phobius"/>
    </source>
</evidence>
<protein>
    <submittedName>
        <fullName evidence="2">Uncharacterized protein</fullName>
    </submittedName>
</protein>
<dbReference type="RefSeq" id="WP_332614862.1">
    <property type="nucleotide sequence ID" value="NZ_JAXGFP010000002.1"/>
</dbReference>
<evidence type="ECO:0000313" key="3">
    <source>
        <dbReference type="Proteomes" id="UP001355056"/>
    </source>
</evidence>
<proteinExistence type="predicted"/>
<feature type="transmembrane region" description="Helical" evidence="1">
    <location>
        <begin position="164"/>
        <end position="185"/>
    </location>
</feature>
<evidence type="ECO:0000313" key="2">
    <source>
        <dbReference type="EMBL" id="MEG3183124.1"/>
    </source>
</evidence>
<keyword evidence="1" id="KW-1133">Transmembrane helix</keyword>
<keyword evidence="1" id="KW-0812">Transmembrane</keyword>
<feature type="transmembrane region" description="Helical" evidence="1">
    <location>
        <begin position="75"/>
        <end position="98"/>
    </location>
</feature>
<organism evidence="2 3">
    <name type="scientific">Novilysobacter erysipheiresistens</name>
    <dbReference type="NCBI Taxonomy" id="1749332"/>
    <lineage>
        <taxon>Bacteria</taxon>
        <taxon>Pseudomonadati</taxon>
        <taxon>Pseudomonadota</taxon>
        <taxon>Gammaproteobacteria</taxon>
        <taxon>Lysobacterales</taxon>
        <taxon>Lysobacteraceae</taxon>
        <taxon>Novilysobacter</taxon>
    </lineage>
</organism>
<gene>
    <name evidence="2" type="ORF">SNE34_03735</name>
</gene>
<sequence>MTTTSTSPRRGRNRLRPFIWGAAAVLLLLPALAMQFTGEVDWDGADFVVMGLMLATACGLYELAAWLSGNTAYRAAFGIALVAGFLTVWVNLAVGMFGSEGHPLNLMFGGVLLLAALGALLARFRAHGMAWAMGATAVAQLLAAGVGLAVGVSVGTDEQGGPPLAREALLTACFALPWLASAMLFRKAADTEAAADAMT</sequence>
<feature type="transmembrane region" description="Helical" evidence="1">
    <location>
        <begin position="104"/>
        <end position="122"/>
    </location>
</feature>